<evidence type="ECO:0000256" key="3">
    <source>
        <dbReference type="ARBA" id="ARBA00022842"/>
    </source>
</evidence>
<dbReference type="Pfam" id="PF12710">
    <property type="entry name" value="HAD"/>
    <property type="match status" value="1"/>
</dbReference>
<dbReference type="InterPro" id="IPR023214">
    <property type="entry name" value="HAD_sf"/>
</dbReference>
<proteinExistence type="predicted"/>
<name>A0A7C3DQF2_MEIRU</name>
<sequence>MNTIAADLEGTLTIGETWRGMAAWMQAHGRAAQYQWFFYRNLPGAMAARLGLQDKRAFQDRFMEGAAGLLAGLEQAELAAMSEWVVTNELWPKRRQDVLDELLRLRQDGRRLVLCSATYQPILEAFARRMGEGVVALGTPLEVEGGVFSGRLRGPVRSGTHKAEHLRKFLDGEVLYRAYGDSLPDVPMLELAEEPVAVYPEPKLRELALQRNWRVIG</sequence>
<dbReference type="InterPro" id="IPR050582">
    <property type="entry name" value="HAD-like_SerB"/>
</dbReference>
<reference evidence="4" key="1">
    <citation type="journal article" date="2020" name="mSystems">
        <title>Genome- and Community-Level Interaction Insights into Carbon Utilization and Element Cycling Functions of Hydrothermarchaeota in Hydrothermal Sediment.</title>
        <authorList>
            <person name="Zhou Z."/>
            <person name="Liu Y."/>
            <person name="Xu W."/>
            <person name="Pan J."/>
            <person name="Luo Z.H."/>
            <person name="Li M."/>
        </authorList>
    </citation>
    <scope>NUCLEOTIDE SEQUENCE [LARGE SCALE GENOMIC DNA]</scope>
    <source>
        <strain evidence="4">SpSt-524</strain>
    </source>
</reference>
<dbReference type="Gene3D" id="1.20.1440.100">
    <property type="entry name" value="SG protein - dephosphorylation function"/>
    <property type="match status" value="1"/>
</dbReference>
<evidence type="ECO:0000256" key="1">
    <source>
        <dbReference type="ARBA" id="ARBA00022723"/>
    </source>
</evidence>
<keyword evidence="2 4" id="KW-0378">Hydrolase</keyword>
<dbReference type="Gene3D" id="3.40.50.1000">
    <property type="entry name" value="HAD superfamily/HAD-like"/>
    <property type="match status" value="1"/>
</dbReference>
<keyword evidence="3" id="KW-0460">Magnesium</keyword>
<accession>A0A7C3DQF2</accession>
<dbReference type="PANTHER" id="PTHR43344">
    <property type="entry name" value="PHOSPHOSERINE PHOSPHATASE"/>
    <property type="match status" value="1"/>
</dbReference>
<organism evidence="4">
    <name type="scientific">Meiothermus ruber</name>
    <dbReference type="NCBI Taxonomy" id="277"/>
    <lineage>
        <taxon>Bacteria</taxon>
        <taxon>Thermotogati</taxon>
        <taxon>Deinococcota</taxon>
        <taxon>Deinococci</taxon>
        <taxon>Thermales</taxon>
        <taxon>Thermaceae</taxon>
        <taxon>Meiothermus</taxon>
    </lineage>
</organism>
<dbReference type="SUPFAM" id="SSF56784">
    <property type="entry name" value="HAD-like"/>
    <property type="match status" value="1"/>
</dbReference>
<dbReference type="NCBIfam" id="TIGR01488">
    <property type="entry name" value="HAD-SF-IB"/>
    <property type="match status" value="1"/>
</dbReference>
<dbReference type="GO" id="GO:0016787">
    <property type="term" value="F:hydrolase activity"/>
    <property type="evidence" value="ECO:0007669"/>
    <property type="project" value="UniProtKB-KW"/>
</dbReference>
<dbReference type="AlphaFoldDB" id="A0A7C3DQF2"/>
<dbReference type="PANTHER" id="PTHR43344:SF13">
    <property type="entry name" value="PHOSPHATASE RV3661-RELATED"/>
    <property type="match status" value="1"/>
</dbReference>
<keyword evidence="1" id="KW-0479">Metal-binding</keyword>
<dbReference type="EMBL" id="DSWI01000026">
    <property type="protein sequence ID" value="HFG21228.1"/>
    <property type="molecule type" value="Genomic_DNA"/>
</dbReference>
<dbReference type="GO" id="GO:0046872">
    <property type="term" value="F:metal ion binding"/>
    <property type="evidence" value="ECO:0007669"/>
    <property type="project" value="UniProtKB-KW"/>
</dbReference>
<protein>
    <submittedName>
        <fullName evidence="4">HAD family hydrolase</fullName>
    </submittedName>
</protein>
<evidence type="ECO:0000313" key="4">
    <source>
        <dbReference type="EMBL" id="HFG21228.1"/>
    </source>
</evidence>
<dbReference type="RefSeq" id="WP_409656613.1">
    <property type="nucleotide sequence ID" value="NZ_JBKBUW010000030.1"/>
</dbReference>
<comment type="caution">
    <text evidence="4">The sequence shown here is derived from an EMBL/GenBank/DDBJ whole genome shotgun (WGS) entry which is preliminary data.</text>
</comment>
<dbReference type="InterPro" id="IPR036412">
    <property type="entry name" value="HAD-like_sf"/>
</dbReference>
<evidence type="ECO:0000256" key="2">
    <source>
        <dbReference type="ARBA" id="ARBA00022801"/>
    </source>
</evidence>
<gene>
    <name evidence="4" type="ORF">ENS82_11060</name>
</gene>